<evidence type="ECO:0000313" key="2">
    <source>
        <dbReference type="Proteomes" id="UP000009168"/>
    </source>
</evidence>
<evidence type="ECO:0000313" key="1">
    <source>
        <dbReference type="EMBL" id="EAS02644.3"/>
    </source>
</evidence>
<dbReference type="RefSeq" id="XP_001022889.3">
    <property type="nucleotide sequence ID" value="XM_001022889.4"/>
</dbReference>
<dbReference type="OrthoDB" id="17620at2759"/>
<dbReference type="InParanoid" id="I7LWQ3"/>
<sequence length="229" mass="26514">MEQSKDNLQAMIEHSEEQFRAQFDPNNPLYHQGDKTPVPIGGVRVPESMNTMYPSNVNNLNEYINDQPKEINYGPEYDQISQERNQFLNFKKVIAQITQVLEAILRHKEHFKTKGDPTNQSHVEKLNENIQKESEKLTAILEEIQPLAKIVLESEFKARYDGLTEILEHAKTEFKNKEDLTDFCFKLKKYSANSFTDAGKLMDKLKKIKKDYAAKTANTNTTQEEVKTN</sequence>
<dbReference type="GeneID" id="7833776"/>
<accession>I7LWQ3</accession>
<reference evidence="2" key="1">
    <citation type="journal article" date="2006" name="PLoS Biol.">
        <title>Macronuclear genome sequence of the ciliate Tetrahymena thermophila, a model eukaryote.</title>
        <authorList>
            <person name="Eisen J.A."/>
            <person name="Coyne R.S."/>
            <person name="Wu M."/>
            <person name="Wu D."/>
            <person name="Thiagarajan M."/>
            <person name="Wortman J.R."/>
            <person name="Badger J.H."/>
            <person name="Ren Q."/>
            <person name="Amedeo P."/>
            <person name="Jones K.M."/>
            <person name="Tallon L.J."/>
            <person name="Delcher A.L."/>
            <person name="Salzberg S.L."/>
            <person name="Silva J.C."/>
            <person name="Haas B.J."/>
            <person name="Majoros W.H."/>
            <person name="Farzad M."/>
            <person name="Carlton J.M."/>
            <person name="Smith R.K. Jr."/>
            <person name="Garg J."/>
            <person name="Pearlman R.E."/>
            <person name="Karrer K.M."/>
            <person name="Sun L."/>
            <person name="Manning G."/>
            <person name="Elde N.C."/>
            <person name="Turkewitz A.P."/>
            <person name="Asai D.J."/>
            <person name="Wilkes D.E."/>
            <person name="Wang Y."/>
            <person name="Cai H."/>
            <person name="Collins K."/>
            <person name="Stewart B.A."/>
            <person name="Lee S.R."/>
            <person name="Wilamowska K."/>
            <person name="Weinberg Z."/>
            <person name="Ruzzo W.L."/>
            <person name="Wloga D."/>
            <person name="Gaertig J."/>
            <person name="Frankel J."/>
            <person name="Tsao C.-C."/>
            <person name="Gorovsky M.A."/>
            <person name="Keeling P.J."/>
            <person name="Waller R.F."/>
            <person name="Patron N.J."/>
            <person name="Cherry J.M."/>
            <person name="Stover N.A."/>
            <person name="Krieger C.J."/>
            <person name="del Toro C."/>
            <person name="Ryder H.F."/>
            <person name="Williamson S.C."/>
            <person name="Barbeau R.A."/>
            <person name="Hamilton E.P."/>
            <person name="Orias E."/>
        </authorList>
    </citation>
    <scope>NUCLEOTIDE SEQUENCE [LARGE SCALE GENOMIC DNA]</scope>
    <source>
        <strain evidence="2">SB210</strain>
    </source>
</reference>
<keyword evidence="2" id="KW-1185">Reference proteome</keyword>
<name>I7LWQ3_TETTS</name>
<proteinExistence type="predicted"/>
<dbReference type="EMBL" id="GG662527">
    <property type="protein sequence ID" value="EAS02644.3"/>
    <property type="molecule type" value="Genomic_DNA"/>
</dbReference>
<dbReference type="Proteomes" id="UP000009168">
    <property type="component" value="Unassembled WGS sequence"/>
</dbReference>
<gene>
    <name evidence="1" type="ORF">TTHERM_00578880</name>
</gene>
<dbReference type="eggNOG" id="ENOG502QZZH">
    <property type="taxonomic scope" value="Eukaryota"/>
</dbReference>
<dbReference type="OMA" id="RNSANFH"/>
<organism evidence="1 2">
    <name type="scientific">Tetrahymena thermophila (strain SB210)</name>
    <dbReference type="NCBI Taxonomy" id="312017"/>
    <lineage>
        <taxon>Eukaryota</taxon>
        <taxon>Sar</taxon>
        <taxon>Alveolata</taxon>
        <taxon>Ciliophora</taxon>
        <taxon>Intramacronucleata</taxon>
        <taxon>Oligohymenophorea</taxon>
        <taxon>Hymenostomatida</taxon>
        <taxon>Tetrahymenina</taxon>
        <taxon>Tetrahymenidae</taxon>
        <taxon>Tetrahymena</taxon>
    </lineage>
</organism>
<dbReference type="AlphaFoldDB" id="I7LWQ3"/>
<dbReference type="HOGENOM" id="CLU_1211906_0_0_1"/>
<protein>
    <submittedName>
        <fullName evidence="1">Uncharacterized protein</fullName>
    </submittedName>
</protein>
<dbReference type="KEGG" id="tet:TTHERM_00578880"/>